<dbReference type="InterPro" id="IPR036390">
    <property type="entry name" value="WH_DNA-bd_sf"/>
</dbReference>
<evidence type="ECO:0000256" key="5">
    <source>
        <dbReference type="ARBA" id="ARBA00023163"/>
    </source>
</evidence>
<keyword evidence="7" id="KW-0032">Aminotransferase</keyword>
<dbReference type="PANTHER" id="PTHR46577">
    <property type="entry name" value="HTH-TYPE TRANSCRIPTIONAL REGULATORY PROTEIN GABR"/>
    <property type="match status" value="1"/>
</dbReference>
<organism evidence="7 8">
    <name type="scientific">Kribbella sancticallisti</name>
    <dbReference type="NCBI Taxonomy" id="460087"/>
    <lineage>
        <taxon>Bacteria</taxon>
        <taxon>Bacillati</taxon>
        <taxon>Actinomycetota</taxon>
        <taxon>Actinomycetes</taxon>
        <taxon>Propionibacteriales</taxon>
        <taxon>Kribbellaceae</taxon>
        <taxon>Kribbella</taxon>
    </lineage>
</organism>
<gene>
    <name evidence="7" type="ORF">GCM10009789_76450</name>
</gene>
<evidence type="ECO:0000256" key="3">
    <source>
        <dbReference type="ARBA" id="ARBA00023015"/>
    </source>
</evidence>
<keyword evidence="8" id="KW-1185">Reference proteome</keyword>
<evidence type="ECO:0000256" key="1">
    <source>
        <dbReference type="ARBA" id="ARBA00005384"/>
    </source>
</evidence>
<keyword evidence="2" id="KW-0663">Pyridoxal phosphate</keyword>
<dbReference type="PROSITE" id="PS50949">
    <property type="entry name" value="HTH_GNTR"/>
    <property type="match status" value="1"/>
</dbReference>
<dbReference type="InterPro" id="IPR000524">
    <property type="entry name" value="Tscrpt_reg_HTH_GntR"/>
</dbReference>
<dbReference type="InterPro" id="IPR051446">
    <property type="entry name" value="HTH_trans_reg/aminotransferase"/>
</dbReference>
<dbReference type="EMBL" id="BAAAOS010000059">
    <property type="protein sequence ID" value="GAA1610783.1"/>
    <property type="molecule type" value="Genomic_DNA"/>
</dbReference>
<dbReference type="InterPro" id="IPR015421">
    <property type="entry name" value="PyrdxlP-dep_Trfase_major"/>
</dbReference>
<dbReference type="PANTHER" id="PTHR46577:SF2">
    <property type="entry name" value="TRANSCRIPTIONAL REGULATORY PROTEIN"/>
    <property type="match status" value="1"/>
</dbReference>
<accession>A0ABN2EMP4</accession>
<dbReference type="SUPFAM" id="SSF46785">
    <property type="entry name" value="Winged helix' DNA-binding domain"/>
    <property type="match status" value="1"/>
</dbReference>
<evidence type="ECO:0000313" key="8">
    <source>
        <dbReference type="Proteomes" id="UP001500393"/>
    </source>
</evidence>
<dbReference type="Pfam" id="PF00155">
    <property type="entry name" value="Aminotran_1_2"/>
    <property type="match status" value="1"/>
</dbReference>
<dbReference type="Pfam" id="PF00392">
    <property type="entry name" value="GntR"/>
    <property type="match status" value="1"/>
</dbReference>
<dbReference type="Proteomes" id="UP001500393">
    <property type="component" value="Unassembled WGS sequence"/>
</dbReference>
<sequence>MSNDVWERAREIRKVAEDGRPLYERIANVLSDAIRSGELADGHRLPTVRELAELLEISATTVVSAYNRLRADGLAIGEVGRGTFVSHSAGAPTVATDRQPLHIPSSSLFVPASTAWRRRALASAETRLRLAFPDAVDLMRGGPDPALLPTTALRRAWRTAADNLTVAELQYPMRVETDPTLVEQLLPRLEADGVAAESGEILITSSTQQLLALVVELLHADRTGTEPVIAAVEEPGYQTAMDTFERGGLHLVGMPLDDEGVRPEGLEAALAKGARLVLFTPRAHSPTGSSWTTERKDELAEVLAAYPDVWIVEDDHFAEASTSKPGSLRNDPRLRARVIYVRSFSKCLAPDLRLAAAVADDEVRSRLSLAKSFADGWTPRTAQRALAALLADPETDRALDLARSTYAARRSSLGALIQERTGGVISPVIGADGLHLWFSLPAGGHAGELVAETARAGFLLAGADPFYVGPGHDRSIRLNAGVAPVEVTVGVAQALADALRHLPSRSEMVLTP</sequence>
<comment type="similarity">
    <text evidence="1">In the C-terminal section; belongs to the class-I pyridoxal-phosphate-dependent aminotransferase family.</text>
</comment>
<dbReference type="InterPro" id="IPR004839">
    <property type="entry name" value="Aminotransferase_I/II_large"/>
</dbReference>
<dbReference type="Gene3D" id="3.40.640.10">
    <property type="entry name" value="Type I PLP-dependent aspartate aminotransferase-like (Major domain)"/>
    <property type="match status" value="1"/>
</dbReference>
<dbReference type="InterPro" id="IPR015424">
    <property type="entry name" value="PyrdxlP-dep_Trfase"/>
</dbReference>
<dbReference type="RefSeq" id="WP_344221631.1">
    <property type="nucleotide sequence ID" value="NZ_BAAAOS010000059.1"/>
</dbReference>
<dbReference type="InterPro" id="IPR036388">
    <property type="entry name" value="WH-like_DNA-bd_sf"/>
</dbReference>
<proteinExistence type="inferred from homology"/>
<dbReference type="CDD" id="cd00609">
    <property type="entry name" value="AAT_like"/>
    <property type="match status" value="1"/>
</dbReference>
<evidence type="ECO:0000256" key="2">
    <source>
        <dbReference type="ARBA" id="ARBA00022898"/>
    </source>
</evidence>
<evidence type="ECO:0000259" key="6">
    <source>
        <dbReference type="PROSITE" id="PS50949"/>
    </source>
</evidence>
<keyword evidence="4" id="KW-0238">DNA-binding</keyword>
<reference evidence="7 8" key="1">
    <citation type="journal article" date="2019" name="Int. J. Syst. Evol. Microbiol.">
        <title>The Global Catalogue of Microorganisms (GCM) 10K type strain sequencing project: providing services to taxonomists for standard genome sequencing and annotation.</title>
        <authorList>
            <consortium name="The Broad Institute Genomics Platform"/>
            <consortium name="The Broad Institute Genome Sequencing Center for Infectious Disease"/>
            <person name="Wu L."/>
            <person name="Ma J."/>
        </authorList>
    </citation>
    <scope>NUCLEOTIDE SEQUENCE [LARGE SCALE GENOMIC DNA]</scope>
    <source>
        <strain evidence="7 8">JCM 14969</strain>
    </source>
</reference>
<dbReference type="SUPFAM" id="SSF53383">
    <property type="entry name" value="PLP-dependent transferases"/>
    <property type="match status" value="1"/>
</dbReference>
<keyword evidence="7" id="KW-0808">Transferase</keyword>
<dbReference type="CDD" id="cd07377">
    <property type="entry name" value="WHTH_GntR"/>
    <property type="match status" value="1"/>
</dbReference>
<feature type="domain" description="HTH gntR-type" evidence="6">
    <location>
        <begin position="20"/>
        <end position="88"/>
    </location>
</feature>
<keyword evidence="5" id="KW-0804">Transcription</keyword>
<evidence type="ECO:0000256" key="4">
    <source>
        <dbReference type="ARBA" id="ARBA00023125"/>
    </source>
</evidence>
<dbReference type="GO" id="GO:0008483">
    <property type="term" value="F:transaminase activity"/>
    <property type="evidence" value="ECO:0007669"/>
    <property type="project" value="UniProtKB-KW"/>
</dbReference>
<dbReference type="SMART" id="SM00345">
    <property type="entry name" value="HTH_GNTR"/>
    <property type="match status" value="1"/>
</dbReference>
<name>A0ABN2EMP4_9ACTN</name>
<dbReference type="Gene3D" id="1.10.10.10">
    <property type="entry name" value="Winged helix-like DNA-binding domain superfamily/Winged helix DNA-binding domain"/>
    <property type="match status" value="1"/>
</dbReference>
<keyword evidence="3" id="KW-0805">Transcription regulation</keyword>
<evidence type="ECO:0000313" key="7">
    <source>
        <dbReference type="EMBL" id="GAA1610783.1"/>
    </source>
</evidence>
<comment type="caution">
    <text evidence="7">The sequence shown here is derived from an EMBL/GenBank/DDBJ whole genome shotgun (WGS) entry which is preliminary data.</text>
</comment>
<protein>
    <submittedName>
        <fullName evidence="7">PLP-dependent aminotransferase family protein</fullName>
    </submittedName>
</protein>